<protein>
    <recommendedName>
        <fullName evidence="3">DUF2188 domain-containing protein</fullName>
    </recommendedName>
</protein>
<proteinExistence type="predicted"/>
<sequence length="76" mass="8440">MKSKIAQYNKALEKGRSTRHVFSRGGAWVVKKASATKASRVVDTKKEAVALARKMSKRTNSRLVIHSKDGRIVSVE</sequence>
<evidence type="ECO:0008006" key="3">
    <source>
        <dbReference type="Google" id="ProtNLM"/>
    </source>
</evidence>
<dbReference type="EMBL" id="JYNZ01000001">
    <property type="protein sequence ID" value="KXK27598.1"/>
    <property type="molecule type" value="Genomic_DNA"/>
</dbReference>
<evidence type="ECO:0000313" key="1">
    <source>
        <dbReference type="EMBL" id="KXK27598.1"/>
    </source>
</evidence>
<dbReference type="Pfam" id="PF09954">
    <property type="entry name" value="DUF2188"/>
    <property type="match status" value="1"/>
</dbReference>
<accession>A0A136M110</accession>
<dbReference type="Proteomes" id="UP000070457">
    <property type="component" value="Unassembled WGS sequence"/>
</dbReference>
<name>A0A136M110_9BACT</name>
<comment type="caution">
    <text evidence="1">The sequence shown here is derived from an EMBL/GenBank/DDBJ whole genome shotgun (WGS) entry which is preliminary data.</text>
</comment>
<reference evidence="1 2" key="1">
    <citation type="submission" date="2015-02" db="EMBL/GenBank/DDBJ databases">
        <title>Improved understanding of the partial-nitritation anammox process through 23 genomes representing the majority of the microbial community.</title>
        <authorList>
            <person name="Speth D.R."/>
            <person name="In T Zandt M."/>
            <person name="Guerrero Cruz S."/>
            <person name="Jetten M.S."/>
            <person name="Dutilh B.E."/>
        </authorList>
    </citation>
    <scope>NUCLEOTIDE SEQUENCE [LARGE SCALE GENOMIC DNA]</scope>
    <source>
        <strain evidence="1">OLB20</strain>
    </source>
</reference>
<dbReference type="InterPro" id="IPR018691">
    <property type="entry name" value="DUF2188"/>
</dbReference>
<dbReference type="AlphaFoldDB" id="A0A136M110"/>
<dbReference type="STRING" id="1617426.TR69_WS6001000042"/>
<gene>
    <name evidence="1" type="ORF">TR69_WS6001000042</name>
</gene>
<organism evidence="1 2">
    <name type="scientific">candidate division WS6 bacterium OLB20</name>
    <dbReference type="NCBI Taxonomy" id="1617426"/>
    <lineage>
        <taxon>Bacteria</taxon>
        <taxon>Candidatus Dojkabacteria</taxon>
    </lineage>
</organism>
<evidence type="ECO:0000313" key="2">
    <source>
        <dbReference type="Proteomes" id="UP000070457"/>
    </source>
</evidence>